<evidence type="ECO:0000313" key="1">
    <source>
        <dbReference type="EMBL" id="MDR7074226.1"/>
    </source>
</evidence>
<sequence>MLRDRGNIKWQGMFLPEHVKLLVEYNQVQKKKQRPVLDEQQMELIQETIYQGMEEGRSFCFTYFHNDDYHLLIGKVH</sequence>
<proteinExistence type="predicted"/>
<gene>
    <name evidence="1" type="ORF">J2X07_003221</name>
</gene>
<dbReference type="InterPro" id="IPR014962">
    <property type="entry name" value="YolD"/>
</dbReference>
<dbReference type="PANTHER" id="PTHR40051:SF1">
    <property type="entry name" value="YOLD-LIKE FAMILY PROTEIN"/>
    <property type="match status" value="1"/>
</dbReference>
<dbReference type="Pfam" id="PF08863">
    <property type="entry name" value="YolD"/>
    <property type="match status" value="1"/>
</dbReference>
<evidence type="ECO:0000313" key="2">
    <source>
        <dbReference type="Proteomes" id="UP001258181"/>
    </source>
</evidence>
<name>A0ABU1U491_9BACL</name>
<dbReference type="Proteomes" id="UP001258181">
    <property type="component" value="Unassembled WGS sequence"/>
</dbReference>
<dbReference type="RefSeq" id="WP_310260811.1">
    <property type="nucleotide sequence ID" value="NZ_JAVDWA010000006.1"/>
</dbReference>
<dbReference type="EMBL" id="JAVDWA010000006">
    <property type="protein sequence ID" value="MDR7074226.1"/>
    <property type="molecule type" value="Genomic_DNA"/>
</dbReference>
<protein>
    <recommendedName>
        <fullName evidence="3">YolD-like protein</fullName>
    </recommendedName>
</protein>
<reference evidence="1 2" key="1">
    <citation type="submission" date="2023-07" db="EMBL/GenBank/DDBJ databases">
        <title>Sorghum-associated microbial communities from plants grown in Nebraska, USA.</title>
        <authorList>
            <person name="Schachtman D."/>
        </authorList>
    </citation>
    <scope>NUCLEOTIDE SEQUENCE [LARGE SCALE GENOMIC DNA]</scope>
    <source>
        <strain evidence="1 2">BE211</strain>
    </source>
</reference>
<dbReference type="PANTHER" id="PTHR40051">
    <property type="entry name" value="IG HYPOTHETICAL 15966"/>
    <property type="match status" value="1"/>
</dbReference>
<comment type="caution">
    <text evidence="1">The sequence shown here is derived from an EMBL/GenBank/DDBJ whole genome shotgun (WGS) entry which is preliminary data.</text>
</comment>
<organism evidence="1 2">
    <name type="scientific">Fictibacillus barbaricus</name>
    <dbReference type="NCBI Taxonomy" id="182136"/>
    <lineage>
        <taxon>Bacteria</taxon>
        <taxon>Bacillati</taxon>
        <taxon>Bacillota</taxon>
        <taxon>Bacilli</taxon>
        <taxon>Bacillales</taxon>
        <taxon>Fictibacillaceae</taxon>
        <taxon>Fictibacillus</taxon>
    </lineage>
</organism>
<accession>A0ABU1U491</accession>
<evidence type="ECO:0008006" key="3">
    <source>
        <dbReference type="Google" id="ProtNLM"/>
    </source>
</evidence>
<keyword evidence="2" id="KW-1185">Reference proteome</keyword>